<feature type="compositionally biased region" description="Polar residues" evidence="1">
    <location>
        <begin position="1"/>
        <end position="13"/>
    </location>
</feature>
<feature type="transmembrane region" description="Helical" evidence="2">
    <location>
        <begin position="110"/>
        <end position="128"/>
    </location>
</feature>
<sequence>MTDQTDPSSSTSMPLLLDSSKPNGKGEGKYSEAEAKREEAEEQRKEAEVERTEEHRVRHVENTQHTPASNLKRIFVYLVIRLALGFSSGLELQSDNWTAFLVRVEKRSKIHFTSSAIVLFIAMLFMVATQDPSTTSTASYTALVVAAFSSYGSLTHSICTIPMIQDISLIQIKRFVSNESLRAAFPLSLLCFPILLNVVGNFALVVALTIIVWEQSTSTPLRVFSIAFDIILTVSCLIGGIY</sequence>
<evidence type="ECO:0000313" key="3">
    <source>
        <dbReference type="EMBL" id="KAG2089620.1"/>
    </source>
</evidence>
<keyword evidence="2" id="KW-0472">Membrane</keyword>
<feature type="transmembrane region" description="Helical" evidence="2">
    <location>
        <begin position="184"/>
        <end position="211"/>
    </location>
</feature>
<dbReference type="RefSeq" id="XP_041285959.1">
    <property type="nucleotide sequence ID" value="XM_041429568.1"/>
</dbReference>
<keyword evidence="2" id="KW-0812">Transmembrane</keyword>
<dbReference type="EMBL" id="JABBWM010000110">
    <property type="protein sequence ID" value="KAG2089620.1"/>
    <property type="molecule type" value="Genomic_DNA"/>
</dbReference>
<proteinExistence type="predicted"/>
<keyword evidence="2" id="KW-1133">Transmembrane helix</keyword>
<accession>A0A9P7ET58</accession>
<feature type="compositionally biased region" description="Basic and acidic residues" evidence="1">
    <location>
        <begin position="24"/>
        <end position="57"/>
    </location>
</feature>
<protein>
    <submittedName>
        <fullName evidence="3">Uncharacterized protein</fullName>
    </submittedName>
</protein>
<organism evidence="3 4">
    <name type="scientific">Suillus discolor</name>
    <dbReference type="NCBI Taxonomy" id="1912936"/>
    <lineage>
        <taxon>Eukaryota</taxon>
        <taxon>Fungi</taxon>
        <taxon>Dikarya</taxon>
        <taxon>Basidiomycota</taxon>
        <taxon>Agaricomycotina</taxon>
        <taxon>Agaricomycetes</taxon>
        <taxon>Agaricomycetidae</taxon>
        <taxon>Boletales</taxon>
        <taxon>Suillineae</taxon>
        <taxon>Suillaceae</taxon>
        <taxon>Suillus</taxon>
    </lineage>
</organism>
<gene>
    <name evidence="3" type="ORF">F5147DRAFT_39182</name>
</gene>
<keyword evidence="4" id="KW-1185">Reference proteome</keyword>
<evidence type="ECO:0000313" key="4">
    <source>
        <dbReference type="Proteomes" id="UP000823399"/>
    </source>
</evidence>
<evidence type="ECO:0000256" key="2">
    <source>
        <dbReference type="SAM" id="Phobius"/>
    </source>
</evidence>
<feature type="transmembrane region" description="Helical" evidence="2">
    <location>
        <begin position="140"/>
        <end position="164"/>
    </location>
</feature>
<comment type="caution">
    <text evidence="3">The sequence shown here is derived from an EMBL/GenBank/DDBJ whole genome shotgun (WGS) entry which is preliminary data.</text>
</comment>
<dbReference type="GeneID" id="64691827"/>
<evidence type="ECO:0000256" key="1">
    <source>
        <dbReference type="SAM" id="MobiDB-lite"/>
    </source>
</evidence>
<feature type="region of interest" description="Disordered" evidence="1">
    <location>
        <begin position="1"/>
        <end position="57"/>
    </location>
</feature>
<dbReference type="Proteomes" id="UP000823399">
    <property type="component" value="Unassembled WGS sequence"/>
</dbReference>
<dbReference type="AlphaFoldDB" id="A0A9P7ET58"/>
<feature type="transmembrane region" description="Helical" evidence="2">
    <location>
        <begin position="223"/>
        <end position="241"/>
    </location>
</feature>
<reference evidence="3" key="1">
    <citation type="journal article" date="2020" name="New Phytol.">
        <title>Comparative genomics reveals dynamic genome evolution in host specialist ectomycorrhizal fungi.</title>
        <authorList>
            <person name="Lofgren L.A."/>
            <person name="Nguyen N.H."/>
            <person name="Vilgalys R."/>
            <person name="Ruytinx J."/>
            <person name="Liao H.L."/>
            <person name="Branco S."/>
            <person name="Kuo A."/>
            <person name="LaButti K."/>
            <person name="Lipzen A."/>
            <person name="Andreopoulos W."/>
            <person name="Pangilinan J."/>
            <person name="Riley R."/>
            <person name="Hundley H."/>
            <person name="Na H."/>
            <person name="Barry K."/>
            <person name="Grigoriev I.V."/>
            <person name="Stajich J.E."/>
            <person name="Kennedy P.G."/>
        </authorList>
    </citation>
    <scope>NUCLEOTIDE SEQUENCE</scope>
    <source>
        <strain evidence="3">FC423</strain>
    </source>
</reference>
<dbReference type="OrthoDB" id="2679384at2759"/>
<name>A0A9P7ET58_9AGAM</name>